<accession>A0ACB8BEK0</accession>
<evidence type="ECO:0000313" key="1">
    <source>
        <dbReference type="EMBL" id="KAH7923263.1"/>
    </source>
</evidence>
<proteinExistence type="predicted"/>
<comment type="caution">
    <text evidence="1">The sequence shown here is derived from an EMBL/GenBank/DDBJ whole genome shotgun (WGS) entry which is preliminary data.</text>
</comment>
<gene>
    <name evidence="1" type="ORF">BV22DRAFT_1015722</name>
</gene>
<keyword evidence="2" id="KW-1185">Reference proteome</keyword>
<protein>
    <submittedName>
        <fullName evidence="1">Cytochrome P450</fullName>
    </submittedName>
</protein>
<reference evidence="1" key="1">
    <citation type="journal article" date="2021" name="New Phytol.">
        <title>Evolutionary innovations through gain and loss of genes in the ectomycorrhizal Boletales.</title>
        <authorList>
            <person name="Wu G."/>
            <person name="Miyauchi S."/>
            <person name="Morin E."/>
            <person name="Kuo A."/>
            <person name="Drula E."/>
            <person name="Varga T."/>
            <person name="Kohler A."/>
            <person name="Feng B."/>
            <person name="Cao Y."/>
            <person name="Lipzen A."/>
            <person name="Daum C."/>
            <person name="Hundley H."/>
            <person name="Pangilinan J."/>
            <person name="Johnson J."/>
            <person name="Barry K."/>
            <person name="LaButti K."/>
            <person name="Ng V."/>
            <person name="Ahrendt S."/>
            <person name="Min B."/>
            <person name="Choi I.G."/>
            <person name="Park H."/>
            <person name="Plett J.M."/>
            <person name="Magnuson J."/>
            <person name="Spatafora J.W."/>
            <person name="Nagy L.G."/>
            <person name="Henrissat B."/>
            <person name="Grigoriev I.V."/>
            <person name="Yang Z.L."/>
            <person name="Xu J."/>
            <person name="Martin F.M."/>
        </authorList>
    </citation>
    <scope>NUCLEOTIDE SEQUENCE</scope>
    <source>
        <strain evidence="1">KUC20120723A-06</strain>
    </source>
</reference>
<evidence type="ECO:0000313" key="2">
    <source>
        <dbReference type="Proteomes" id="UP000790709"/>
    </source>
</evidence>
<dbReference type="EMBL" id="MU266457">
    <property type="protein sequence ID" value="KAH7923263.1"/>
    <property type="molecule type" value="Genomic_DNA"/>
</dbReference>
<dbReference type="Proteomes" id="UP000790709">
    <property type="component" value="Unassembled WGS sequence"/>
</dbReference>
<organism evidence="1 2">
    <name type="scientific">Leucogyrophana mollusca</name>
    <dbReference type="NCBI Taxonomy" id="85980"/>
    <lineage>
        <taxon>Eukaryota</taxon>
        <taxon>Fungi</taxon>
        <taxon>Dikarya</taxon>
        <taxon>Basidiomycota</taxon>
        <taxon>Agaricomycotina</taxon>
        <taxon>Agaricomycetes</taxon>
        <taxon>Agaricomycetidae</taxon>
        <taxon>Boletales</taxon>
        <taxon>Boletales incertae sedis</taxon>
        <taxon>Leucogyrophana</taxon>
    </lineage>
</organism>
<sequence>MIDLPLAFVPPALLIASLVVWRRAAQSTRENPSGLPLPPGPRGLPFIGNVLDIDPARPWLTYCDWSEKYGESLFCDLVYSSILGQDYIIINPVKVAKELFEQRSSIYSDRMNPALYDLFGISSYTPMLGYTDEWKRHRKLFHMTLRAEAAANCRDLNLRQARGLVLNMLDMSMGEAGEVDGHLAAFAATLTMAVTYGYNASSWDDPLVARAKMIAETLSTELPAERAMLFNTFPLFQRLPSWLPGLAVKRKAACCRGLVAEARDVPFEYAKEQMAVQLTLAGSSTRSMVSDFLRSHEDEDINDGVERSTRNTASAVFLAGVDTTSSSLLVFVLAMTLHSDVQERARAEIHAVLGSNELPAFEHRASLPYVEAVLREVLRWHPVVPLGIPHATSTSDIYNGYHIPKGLSVVCVSRMSRPSSDPDATRFNPERHLLPNGQLAPDVSCTSDPVFGFGRRACPGKFFAEGSMWAAIVMMLSTVRFAPLVDADGKPVEVKAEFTMGAASRPAPFRCCITSVSAERESEIRAALMSA</sequence>
<name>A0ACB8BEK0_9AGAM</name>